<dbReference type="AlphaFoldDB" id="A0A4R2BCG6"/>
<comment type="similarity">
    <text evidence="1 2">Belongs to the flagella basal body rod proteins family.</text>
</comment>
<accession>A0A4R2BCG6</accession>
<dbReference type="InterPro" id="IPR037925">
    <property type="entry name" value="FlgE/F/G-like"/>
</dbReference>
<dbReference type="Pfam" id="PF06429">
    <property type="entry name" value="Flg_bbr_C"/>
    <property type="match status" value="1"/>
</dbReference>
<evidence type="ECO:0000313" key="5">
    <source>
        <dbReference type="EMBL" id="TCN24115.1"/>
    </source>
</evidence>
<dbReference type="PANTHER" id="PTHR30435">
    <property type="entry name" value="FLAGELLAR PROTEIN"/>
    <property type="match status" value="1"/>
</dbReference>
<comment type="subcellular location">
    <subcellularLocation>
        <location evidence="2">Bacterial flagellum basal body</location>
    </subcellularLocation>
</comment>
<proteinExistence type="inferred from homology"/>
<dbReference type="PANTHER" id="PTHR30435:SF19">
    <property type="entry name" value="FLAGELLAR BASAL-BODY ROD PROTEIN FLGG"/>
    <property type="match status" value="1"/>
</dbReference>
<dbReference type="NCBIfam" id="TIGR03506">
    <property type="entry name" value="FlgEFG_subfam"/>
    <property type="match status" value="1"/>
</dbReference>
<evidence type="ECO:0000256" key="2">
    <source>
        <dbReference type="RuleBase" id="RU362116"/>
    </source>
</evidence>
<feature type="domain" description="Flagellar basal-body/hook protein C-terminal" evidence="4">
    <location>
        <begin position="235"/>
        <end position="278"/>
    </location>
</feature>
<dbReference type="EMBL" id="SLVV01000008">
    <property type="protein sequence ID" value="TCN24115.1"/>
    <property type="molecule type" value="Genomic_DNA"/>
</dbReference>
<sequence length="281" mass="30681">MNRTMITATNTLAQLQKQMDSISHNIANANTNGYKSRETTFSDLVVQEFRNQPQDQLEANRLTPYNIRQGTGAKIAQSQLVLTQGALKTTDRGLDTAFTKEGQFYTILAQGEDGSSSVSYTRDGAFYLTPVSERESMVVTGNGDSVLDENGEPISFTGTPKEFKIAGNGEFVAIMADGSSQQRNLGVVRVDKPQFLEQKGHNLYGLPENLAALGVTENDIVTGLNGALPSEIAIQQHTLEQSNVDVSKEMTDLLNVQRGYQFHSRSISIADQMLGLVNGIR</sequence>
<evidence type="ECO:0000259" key="3">
    <source>
        <dbReference type="Pfam" id="PF00460"/>
    </source>
</evidence>
<evidence type="ECO:0000259" key="4">
    <source>
        <dbReference type="Pfam" id="PF06429"/>
    </source>
</evidence>
<dbReference type="InterPro" id="IPR010930">
    <property type="entry name" value="Flg_bb/hook_C_dom"/>
</dbReference>
<dbReference type="GO" id="GO:0071978">
    <property type="term" value="P:bacterial-type flagellum-dependent swarming motility"/>
    <property type="evidence" value="ECO:0007669"/>
    <property type="project" value="TreeGrafter"/>
</dbReference>
<name>A0A4R2BCG6_9BACI</name>
<dbReference type="RefSeq" id="WP_132008187.1">
    <property type="nucleotide sequence ID" value="NZ_JABUHM010000007.1"/>
</dbReference>
<keyword evidence="5" id="KW-0282">Flagellum</keyword>
<dbReference type="InterPro" id="IPR001444">
    <property type="entry name" value="Flag_bb_rod_N"/>
</dbReference>
<keyword evidence="2" id="KW-0975">Bacterial flagellum</keyword>
<keyword evidence="5" id="KW-0966">Cell projection</keyword>
<keyword evidence="6" id="KW-1185">Reference proteome</keyword>
<feature type="domain" description="Flagellar basal body rod protein N-terminal" evidence="3">
    <location>
        <begin position="7"/>
        <end position="35"/>
    </location>
</feature>
<dbReference type="GO" id="GO:0009425">
    <property type="term" value="C:bacterial-type flagellum basal body"/>
    <property type="evidence" value="ECO:0007669"/>
    <property type="project" value="UniProtKB-SubCell"/>
</dbReference>
<evidence type="ECO:0000313" key="6">
    <source>
        <dbReference type="Proteomes" id="UP000295689"/>
    </source>
</evidence>
<dbReference type="SUPFAM" id="SSF117143">
    <property type="entry name" value="Flagellar hook protein flgE"/>
    <property type="match status" value="1"/>
</dbReference>
<evidence type="ECO:0000256" key="1">
    <source>
        <dbReference type="ARBA" id="ARBA00009677"/>
    </source>
</evidence>
<dbReference type="Pfam" id="PF00460">
    <property type="entry name" value="Flg_bb_rod"/>
    <property type="match status" value="1"/>
</dbReference>
<reference evidence="5 6" key="1">
    <citation type="journal article" date="2015" name="Stand. Genomic Sci.">
        <title>Genomic Encyclopedia of Bacterial and Archaeal Type Strains, Phase III: the genomes of soil and plant-associated and newly described type strains.</title>
        <authorList>
            <person name="Whitman W.B."/>
            <person name="Woyke T."/>
            <person name="Klenk H.P."/>
            <person name="Zhou Y."/>
            <person name="Lilburn T.G."/>
            <person name="Beck B.J."/>
            <person name="De Vos P."/>
            <person name="Vandamme P."/>
            <person name="Eisen J.A."/>
            <person name="Garrity G."/>
            <person name="Hugenholtz P."/>
            <person name="Kyrpides N.C."/>
        </authorList>
    </citation>
    <scope>NUCLEOTIDE SEQUENCE [LARGE SCALE GENOMIC DNA]</scope>
    <source>
        <strain evidence="5 6">CV53</strain>
    </source>
</reference>
<protein>
    <submittedName>
        <fullName evidence="5">Flagellar basal-body rod protein FlgG</fullName>
    </submittedName>
</protein>
<gene>
    <name evidence="5" type="ORF">EV146_108229</name>
</gene>
<dbReference type="Proteomes" id="UP000295689">
    <property type="component" value="Unassembled WGS sequence"/>
</dbReference>
<dbReference type="InterPro" id="IPR020013">
    <property type="entry name" value="Flagellar_FlgE/F/G"/>
</dbReference>
<comment type="caution">
    <text evidence="5">The sequence shown here is derived from an EMBL/GenBank/DDBJ whole genome shotgun (WGS) entry which is preliminary data.</text>
</comment>
<keyword evidence="5" id="KW-0969">Cilium</keyword>
<organism evidence="5 6">
    <name type="scientific">Mesobacillus foraminis</name>
    <dbReference type="NCBI Taxonomy" id="279826"/>
    <lineage>
        <taxon>Bacteria</taxon>
        <taxon>Bacillati</taxon>
        <taxon>Bacillota</taxon>
        <taxon>Bacilli</taxon>
        <taxon>Bacillales</taxon>
        <taxon>Bacillaceae</taxon>
        <taxon>Mesobacillus</taxon>
    </lineage>
</organism>